<dbReference type="Pfam" id="PF20167">
    <property type="entry name" value="Transposase_32"/>
    <property type="match status" value="1"/>
</dbReference>
<sequence>MEFIFAEPNECNLHMVRGVDVTLTPTVLNDIVGTSPDADPLIKHSTKRFHQSISYAHMIQEAWVRLKIVMNYLIPGLHYTNISRDRLCLVYALMTPTELNIGDVLKSAMRKAQVHKGYIYAFGGIITQLCHAAMNILSKLGEGLEELEDSKGFNSKILDLGLVDSSL</sequence>
<proteinExistence type="predicted"/>
<evidence type="ECO:0000259" key="1">
    <source>
        <dbReference type="Pfam" id="PF20167"/>
    </source>
</evidence>
<protein>
    <recommendedName>
        <fullName evidence="1">Putative plant transposon protein domain-containing protein</fullName>
    </recommendedName>
</protein>
<evidence type="ECO:0000313" key="3">
    <source>
        <dbReference type="Proteomes" id="UP000824120"/>
    </source>
</evidence>
<dbReference type="InterPro" id="IPR046796">
    <property type="entry name" value="Transposase_32_dom"/>
</dbReference>
<accession>A0A9J5XFQ1</accession>
<dbReference type="Proteomes" id="UP000824120">
    <property type="component" value="Chromosome 9"/>
</dbReference>
<evidence type="ECO:0000313" key="2">
    <source>
        <dbReference type="EMBL" id="KAG5586471.1"/>
    </source>
</evidence>
<dbReference type="EMBL" id="JACXVP010000009">
    <property type="protein sequence ID" value="KAG5586471.1"/>
    <property type="molecule type" value="Genomic_DNA"/>
</dbReference>
<gene>
    <name evidence="2" type="ORF">H5410_046905</name>
</gene>
<keyword evidence="3" id="KW-1185">Reference proteome</keyword>
<feature type="domain" description="Putative plant transposon protein" evidence="1">
    <location>
        <begin position="12"/>
        <end position="133"/>
    </location>
</feature>
<name>A0A9J5XFQ1_SOLCO</name>
<organism evidence="2 3">
    <name type="scientific">Solanum commersonii</name>
    <name type="common">Commerson's wild potato</name>
    <name type="synonym">Commerson's nightshade</name>
    <dbReference type="NCBI Taxonomy" id="4109"/>
    <lineage>
        <taxon>Eukaryota</taxon>
        <taxon>Viridiplantae</taxon>
        <taxon>Streptophyta</taxon>
        <taxon>Embryophyta</taxon>
        <taxon>Tracheophyta</taxon>
        <taxon>Spermatophyta</taxon>
        <taxon>Magnoliopsida</taxon>
        <taxon>eudicotyledons</taxon>
        <taxon>Gunneridae</taxon>
        <taxon>Pentapetalae</taxon>
        <taxon>asterids</taxon>
        <taxon>lamiids</taxon>
        <taxon>Solanales</taxon>
        <taxon>Solanaceae</taxon>
        <taxon>Solanoideae</taxon>
        <taxon>Solaneae</taxon>
        <taxon>Solanum</taxon>
    </lineage>
</organism>
<reference evidence="2 3" key="1">
    <citation type="submission" date="2020-09" db="EMBL/GenBank/DDBJ databases">
        <title>De no assembly of potato wild relative species, Solanum commersonii.</title>
        <authorList>
            <person name="Cho K."/>
        </authorList>
    </citation>
    <scope>NUCLEOTIDE SEQUENCE [LARGE SCALE GENOMIC DNA]</scope>
    <source>
        <strain evidence="2">LZ3.2</strain>
        <tissue evidence="2">Leaf</tissue>
    </source>
</reference>
<dbReference type="OrthoDB" id="1001242at2759"/>
<dbReference type="AlphaFoldDB" id="A0A9J5XFQ1"/>
<comment type="caution">
    <text evidence="2">The sequence shown here is derived from an EMBL/GenBank/DDBJ whole genome shotgun (WGS) entry which is preliminary data.</text>
</comment>